<dbReference type="EMBL" id="BNCH01000001">
    <property type="protein sequence ID" value="GHE88644.1"/>
    <property type="molecule type" value="Genomic_DNA"/>
</dbReference>
<dbReference type="RefSeq" id="WP_191284983.1">
    <property type="nucleotide sequence ID" value="NZ_BNCH01000001.1"/>
</dbReference>
<accession>A0ABQ3IN58</accession>
<organism evidence="1 2">
    <name type="scientific">Aliiroseovarius zhejiangensis</name>
    <dbReference type="NCBI Taxonomy" id="1632025"/>
    <lineage>
        <taxon>Bacteria</taxon>
        <taxon>Pseudomonadati</taxon>
        <taxon>Pseudomonadota</taxon>
        <taxon>Alphaproteobacteria</taxon>
        <taxon>Rhodobacterales</taxon>
        <taxon>Paracoccaceae</taxon>
        <taxon>Aliiroseovarius</taxon>
    </lineage>
</organism>
<dbReference type="Proteomes" id="UP000609802">
    <property type="component" value="Unassembled WGS sequence"/>
</dbReference>
<sequence>MKLKLRPFNQDPHLVDVGRSEIVLKLGAVDLSPPATVQISGDAGNDAEMRADGVYVAGADDYDPGDLAALFAFS</sequence>
<reference evidence="2" key="1">
    <citation type="journal article" date="2019" name="Int. J. Syst. Evol. Microbiol.">
        <title>The Global Catalogue of Microorganisms (GCM) 10K type strain sequencing project: providing services to taxonomists for standard genome sequencing and annotation.</title>
        <authorList>
            <consortium name="The Broad Institute Genomics Platform"/>
            <consortium name="The Broad Institute Genome Sequencing Center for Infectious Disease"/>
            <person name="Wu L."/>
            <person name="Ma J."/>
        </authorList>
    </citation>
    <scope>NUCLEOTIDE SEQUENCE [LARGE SCALE GENOMIC DNA]</scope>
    <source>
        <strain evidence="2">KCTC 42443</strain>
    </source>
</reference>
<proteinExistence type="predicted"/>
<evidence type="ECO:0000313" key="2">
    <source>
        <dbReference type="Proteomes" id="UP000609802"/>
    </source>
</evidence>
<keyword evidence="2" id="KW-1185">Reference proteome</keyword>
<evidence type="ECO:0000313" key="1">
    <source>
        <dbReference type="EMBL" id="GHE88644.1"/>
    </source>
</evidence>
<gene>
    <name evidence="1" type="ORF">GCM10016455_05980</name>
</gene>
<name>A0ABQ3IN58_9RHOB</name>
<protein>
    <submittedName>
        <fullName evidence="1">Uncharacterized protein</fullName>
    </submittedName>
</protein>
<comment type="caution">
    <text evidence="1">The sequence shown here is derived from an EMBL/GenBank/DDBJ whole genome shotgun (WGS) entry which is preliminary data.</text>
</comment>